<organism evidence="6 7">
    <name type="scientific">Pristionchus pacificus</name>
    <name type="common">Parasitic nematode worm</name>
    <dbReference type="NCBI Taxonomy" id="54126"/>
    <lineage>
        <taxon>Eukaryota</taxon>
        <taxon>Metazoa</taxon>
        <taxon>Ecdysozoa</taxon>
        <taxon>Nematoda</taxon>
        <taxon>Chromadorea</taxon>
        <taxon>Rhabditida</taxon>
        <taxon>Rhabditina</taxon>
        <taxon>Diplogasteromorpha</taxon>
        <taxon>Diplogasteroidea</taxon>
        <taxon>Neodiplogasteridae</taxon>
        <taxon>Pristionchus</taxon>
    </lineage>
</organism>
<dbReference type="EnsemblMetazoa" id="PPA35309.1">
    <property type="protein sequence ID" value="PPA35309.1"/>
    <property type="gene ID" value="WBGene00273678"/>
</dbReference>
<comment type="subcellular location">
    <subcellularLocation>
        <location evidence="1">Cell junction</location>
        <location evidence="1">Adherens junction</location>
    </subcellularLocation>
</comment>
<evidence type="ECO:0000256" key="1">
    <source>
        <dbReference type="ARBA" id="ARBA00004536"/>
    </source>
</evidence>
<dbReference type="PANTHER" id="PTHR13546:SF15">
    <property type="entry name" value="CCDC85"/>
    <property type="match status" value="1"/>
</dbReference>
<accession>A0A8R1UPF3</accession>
<evidence type="ECO:0000256" key="5">
    <source>
        <dbReference type="SAM" id="MobiDB-lite"/>
    </source>
</evidence>
<name>A0A2A6B8D7_PRIPA</name>
<accession>A0A2A6B8D7</accession>
<sequence>MPSSTVHFEFKHHGVRYSFAIDCDDLSMTIAMVKSKVAYLMGAEAVDVKLFWKTADETYVLNYSFELASALGYHLQAADSNTNSAPCIELVAQLVQQLSDAPAALAADVEVPGDDFDNDMYFTFEYMNDWRRFVPYDKGQHAFLTDADAKAAAEYAMKEAKKTGGVACAKLVVIIDAPGHMLSFRIKHEGIYYRFICEQWQEIYTNVTRITGIPEKEHYGKLYFRTMNDAQEVAGKDGIPCIFLELQMDKEQDAQSEYAFETMTREVSVEDIDKQSVYAFDIKSRAVSVLDYDKKSEYAWNAKTMEEFAEDFEKESEYAWDTKKTEVSEEDKQSEYSFDVKTTGASVEDFDKQSVYAWDATKTVASVEEFDKQSEYAFKTTEASDEDKKSENSFDVKTTGASVEDFDKQSVYAWDAEKTEDSIEDCDQESEYAFDVKNTDDCVGYDGYKYPFVASNQEEDEVAVARLDAAAAFRDGAMMMSQLLTAGQHSTGFVSAQSICRSNAFWAMAKRYNLDFAGVPTGAILPVEALATLKEHSLEEVRAFSDARDEEFRRVLHSVTVHCEMPIPFCDEDADKAFEYAFDMKNAEDPAEDLDVQSEYVWDSKTTEDPLEDFDKKSEYAFDIKNPENSVEDCDKESEYAWNFKNEDAAETDYPCDDKASEYAFDVKITETSVEDCDKESEYAFNVKTTEESMEDCDKESEYAWDDNNEDAAETDYPCDDKASEYAFDVKITETSVGDCDKESEYAFNVKTTEESLEDCDKESEYAWDDNNEDAAETDYPCDDKASEYAWDDKTTEELLAEFDKQSVYAVDVQTTEISVKDCDKDSEYAWEAEKTDDTVEDSDDESDYDFKESEYAMDSDSEYEELVLI</sequence>
<feature type="compositionally biased region" description="Acidic residues" evidence="5">
    <location>
        <begin position="856"/>
        <end position="870"/>
    </location>
</feature>
<feature type="region of interest" description="Disordered" evidence="5">
    <location>
        <begin position="758"/>
        <end position="780"/>
    </location>
</feature>
<dbReference type="InterPro" id="IPR019359">
    <property type="entry name" value="CCDC85"/>
</dbReference>
<reference evidence="7" key="1">
    <citation type="journal article" date="2008" name="Nat. Genet.">
        <title>The Pristionchus pacificus genome provides a unique perspective on nematode lifestyle and parasitism.</title>
        <authorList>
            <person name="Dieterich C."/>
            <person name="Clifton S.W."/>
            <person name="Schuster L.N."/>
            <person name="Chinwalla A."/>
            <person name="Delehaunty K."/>
            <person name="Dinkelacker I."/>
            <person name="Fulton L."/>
            <person name="Fulton R."/>
            <person name="Godfrey J."/>
            <person name="Minx P."/>
            <person name="Mitreva M."/>
            <person name="Roeseler W."/>
            <person name="Tian H."/>
            <person name="Witte H."/>
            <person name="Yang S.P."/>
            <person name="Wilson R.K."/>
            <person name="Sommer R.J."/>
        </authorList>
    </citation>
    <scope>NUCLEOTIDE SEQUENCE [LARGE SCALE GENOMIC DNA]</scope>
    <source>
        <strain evidence="7">PS312</strain>
    </source>
</reference>
<dbReference type="GO" id="GO:0005912">
    <property type="term" value="C:adherens junction"/>
    <property type="evidence" value="ECO:0007669"/>
    <property type="project" value="UniProtKB-SubCell"/>
</dbReference>
<feature type="region of interest" description="Disordered" evidence="5">
    <location>
        <begin position="824"/>
        <end position="870"/>
    </location>
</feature>
<dbReference type="PANTHER" id="PTHR13546">
    <property type="entry name" value="RE60986P"/>
    <property type="match status" value="1"/>
</dbReference>
<evidence type="ECO:0000313" key="6">
    <source>
        <dbReference type="EnsemblMetazoa" id="PPA35309.1"/>
    </source>
</evidence>
<reference evidence="6" key="2">
    <citation type="submission" date="2022-06" db="UniProtKB">
        <authorList>
            <consortium name="EnsemblMetazoa"/>
        </authorList>
    </citation>
    <scope>IDENTIFICATION</scope>
    <source>
        <strain evidence="6">PS312</strain>
    </source>
</reference>
<gene>
    <name evidence="6" type="primary">WBGene00273678</name>
</gene>
<dbReference type="AlphaFoldDB" id="A0A2A6B8D7"/>
<feature type="compositionally biased region" description="Basic and acidic residues" evidence="5">
    <location>
        <begin position="824"/>
        <end position="838"/>
    </location>
</feature>
<evidence type="ECO:0000313" key="7">
    <source>
        <dbReference type="Proteomes" id="UP000005239"/>
    </source>
</evidence>
<proteinExistence type="inferred from homology"/>
<feature type="region of interest" description="Disordered" evidence="5">
    <location>
        <begin position="690"/>
        <end position="717"/>
    </location>
</feature>
<dbReference type="Proteomes" id="UP000005239">
    <property type="component" value="Unassembled WGS sequence"/>
</dbReference>
<keyword evidence="7" id="KW-1185">Reference proteome</keyword>
<evidence type="ECO:0000256" key="2">
    <source>
        <dbReference type="ARBA" id="ARBA00009052"/>
    </source>
</evidence>
<keyword evidence="4" id="KW-0175">Coiled coil</keyword>
<evidence type="ECO:0000256" key="4">
    <source>
        <dbReference type="ARBA" id="ARBA00023054"/>
    </source>
</evidence>
<comment type="similarity">
    <text evidence="2">Belongs to the CCDC85 family.</text>
</comment>
<evidence type="ECO:0000256" key="3">
    <source>
        <dbReference type="ARBA" id="ARBA00022949"/>
    </source>
</evidence>
<feature type="compositionally biased region" description="Acidic residues" evidence="5">
    <location>
        <begin position="692"/>
        <end position="717"/>
    </location>
</feature>
<feature type="compositionally biased region" description="Acidic residues" evidence="5">
    <location>
        <begin position="839"/>
        <end position="848"/>
    </location>
</feature>
<keyword evidence="3" id="KW-0965">Cell junction</keyword>
<protein>
    <submittedName>
        <fullName evidence="6">Uncharacterized protein</fullName>
    </submittedName>
</protein>